<evidence type="ECO:0000313" key="3">
    <source>
        <dbReference type="EMBL" id="KAF2670407.1"/>
    </source>
</evidence>
<proteinExistence type="predicted"/>
<dbReference type="OrthoDB" id="5342924at2759"/>
<keyword evidence="2" id="KW-0472">Membrane</keyword>
<evidence type="ECO:0000256" key="2">
    <source>
        <dbReference type="SAM" id="Phobius"/>
    </source>
</evidence>
<feature type="region of interest" description="Disordered" evidence="1">
    <location>
        <begin position="776"/>
        <end position="858"/>
    </location>
</feature>
<feature type="transmembrane region" description="Helical" evidence="2">
    <location>
        <begin position="233"/>
        <end position="259"/>
    </location>
</feature>
<evidence type="ECO:0000256" key="1">
    <source>
        <dbReference type="SAM" id="MobiDB-lite"/>
    </source>
</evidence>
<feature type="transmembrane region" description="Helical" evidence="2">
    <location>
        <begin position="52"/>
        <end position="74"/>
    </location>
</feature>
<keyword evidence="4" id="KW-1185">Reference proteome</keyword>
<sequence length="858" mass="94203">MALPREQENTDISEPLASLPLRNDENEEIFEERNAIPQERKRKRPKLYSRRVRNTLTLLFGVCWIVPAVCLMYLDISGYVVGAAIGCRSCRINPNLANASRNEQAQDKRNHNILGALQLLAKLLEAWFIFAAGSLAYNYAIRLAKKGVLPVSMLTVHAEFLNLPYMRNLMGRTIGVMKEGSSETRSHHSRENSQIFESSAAHDLVPQHIGPGSSASSINRLTPLQARRNRLQLYVFVFCMVFLCLLANLMNPALAILILPQLQFKTINLQQTSIFQQLFSSSSPNYEAGDFRPLPGCSAAQIAGGLYNCTSLVYGTSLDGLLSSGSSSYWQVQARHANYLPAVSQEMNISFSFNTSTSAAGSSLIWTPSRQVLRNLSSDLQNYKDVIASASTDKHFHYNATRAYPDSSLFAQSTQAKLLRYGPVYGTSSACHLFNVIRIPDGQNREIRCYPTLGRSYTKCIQSGSGYPQNSNWPGSSANLTLEAYIAATAGVLKLANTTISIYSTPKARYFQQDENGNSCASSSPPSCGNWDDIFSKGQPNFDIGDGNDASARAQNQLTFEYGLTAANDGNNTMVWCDTHLWLGFSNYILDLNPLYSTLNLVEIDVPTETLSGDTSIPLHPDWMLAAWSANREDSRATGDIVGLNHPSASQVITGLNTFANPPFNDTLAFAPLHIYSVAQGLSFVPFSSIDDPAASNNKGGVVLFSSASVQLWQYSASAATSIIALVVITLGILVVLLRTIFYLERSRTPTELIIDALRSHRAIPPTVAAQIDQKSGEPLRVNWTPRPDKKQMSPDMKVRPGHRRTSSSFMFHYPSDEPSPGIEQPGQQGDESSQEDVHGARAGARPLALLPSPMEEV</sequence>
<feature type="compositionally biased region" description="Low complexity" evidence="1">
    <location>
        <begin position="841"/>
        <end position="852"/>
    </location>
</feature>
<evidence type="ECO:0000313" key="4">
    <source>
        <dbReference type="Proteomes" id="UP000799302"/>
    </source>
</evidence>
<keyword evidence="2" id="KW-1133">Transmembrane helix</keyword>
<dbReference type="Proteomes" id="UP000799302">
    <property type="component" value="Unassembled WGS sequence"/>
</dbReference>
<accession>A0A6A6UG27</accession>
<dbReference type="AlphaFoldDB" id="A0A6A6UG27"/>
<feature type="transmembrane region" description="Helical" evidence="2">
    <location>
        <begin position="119"/>
        <end position="140"/>
    </location>
</feature>
<protein>
    <submittedName>
        <fullName evidence="3">Uncharacterized protein</fullName>
    </submittedName>
</protein>
<dbReference type="EMBL" id="MU004234">
    <property type="protein sequence ID" value="KAF2670407.1"/>
    <property type="molecule type" value="Genomic_DNA"/>
</dbReference>
<name>A0A6A6UG27_9PEZI</name>
<feature type="region of interest" description="Disordered" evidence="1">
    <location>
        <begin position="1"/>
        <end position="24"/>
    </location>
</feature>
<organism evidence="3 4">
    <name type="scientific">Microthyrium microscopicum</name>
    <dbReference type="NCBI Taxonomy" id="703497"/>
    <lineage>
        <taxon>Eukaryota</taxon>
        <taxon>Fungi</taxon>
        <taxon>Dikarya</taxon>
        <taxon>Ascomycota</taxon>
        <taxon>Pezizomycotina</taxon>
        <taxon>Dothideomycetes</taxon>
        <taxon>Dothideomycetes incertae sedis</taxon>
        <taxon>Microthyriales</taxon>
        <taxon>Microthyriaceae</taxon>
        <taxon>Microthyrium</taxon>
    </lineage>
</organism>
<gene>
    <name evidence="3" type="ORF">BT63DRAFT_424351</name>
</gene>
<feature type="compositionally biased region" description="Basic and acidic residues" evidence="1">
    <location>
        <begin position="787"/>
        <end position="799"/>
    </location>
</feature>
<feature type="transmembrane region" description="Helical" evidence="2">
    <location>
        <begin position="712"/>
        <end position="738"/>
    </location>
</feature>
<reference evidence="3" key="1">
    <citation type="journal article" date="2020" name="Stud. Mycol.">
        <title>101 Dothideomycetes genomes: a test case for predicting lifestyles and emergence of pathogens.</title>
        <authorList>
            <person name="Haridas S."/>
            <person name="Albert R."/>
            <person name="Binder M."/>
            <person name="Bloem J."/>
            <person name="Labutti K."/>
            <person name="Salamov A."/>
            <person name="Andreopoulos B."/>
            <person name="Baker S."/>
            <person name="Barry K."/>
            <person name="Bills G."/>
            <person name="Bluhm B."/>
            <person name="Cannon C."/>
            <person name="Castanera R."/>
            <person name="Culley D."/>
            <person name="Daum C."/>
            <person name="Ezra D."/>
            <person name="Gonzalez J."/>
            <person name="Henrissat B."/>
            <person name="Kuo A."/>
            <person name="Liang C."/>
            <person name="Lipzen A."/>
            <person name="Lutzoni F."/>
            <person name="Magnuson J."/>
            <person name="Mondo S."/>
            <person name="Nolan M."/>
            <person name="Ohm R."/>
            <person name="Pangilinan J."/>
            <person name="Park H.-J."/>
            <person name="Ramirez L."/>
            <person name="Alfaro M."/>
            <person name="Sun H."/>
            <person name="Tritt A."/>
            <person name="Yoshinaga Y."/>
            <person name="Zwiers L.-H."/>
            <person name="Turgeon B."/>
            <person name="Goodwin S."/>
            <person name="Spatafora J."/>
            <person name="Crous P."/>
            <person name="Grigoriev I."/>
        </authorList>
    </citation>
    <scope>NUCLEOTIDE SEQUENCE</scope>
    <source>
        <strain evidence="3">CBS 115976</strain>
    </source>
</reference>
<keyword evidence="2" id="KW-0812">Transmembrane</keyword>